<dbReference type="Proteomes" id="UP000198575">
    <property type="component" value="Unassembled WGS sequence"/>
</dbReference>
<dbReference type="AlphaFoldDB" id="A0A1I4X949"/>
<sequence>MLESAIPVKTAAGRQEIDERKHKLGPRHRMVLISINGERTVAGIRQQFAAINEIDHVLDELAAGGMIEVADGGEVQALAAAPIVAAKEEITAPPPEARPAPKPVAATASRSANDGESLQPARDFMTRMLTAKIGLRAFLFNQKIEKAPTREALLELLPEFRRVLRKSVDAGRVAEFSAHAEQLIGQD</sequence>
<keyword evidence="3" id="KW-1185">Reference proteome</keyword>
<dbReference type="OrthoDB" id="8965824at2"/>
<proteinExistence type="predicted"/>
<gene>
    <name evidence="2" type="ORF">SAMN05216289_108122</name>
</gene>
<protein>
    <submittedName>
        <fullName evidence="2">Uncharacterized protein</fullName>
    </submittedName>
</protein>
<dbReference type="RefSeq" id="WP_092406860.1">
    <property type="nucleotide sequence ID" value="NZ_FOVF01000008.1"/>
</dbReference>
<reference evidence="2 3" key="1">
    <citation type="submission" date="2016-10" db="EMBL/GenBank/DDBJ databases">
        <authorList>
            <person name="de Groot N.N."/>
        </authorList>
    </citation>
    <scope>NUCLEOTIDE SEQUENCE [LARGE SCALE GENOMIC DNA]</scope>
    <source>
        <strain evidence="2 3">CGMCC 1.7659</strain>
    </source>
</reference>
<dbReference type="EMBL" id="FOVF01000008">
    <property type="protein sequence ID" value="SFN22478.1"/>
    <property type="molecule type" value="Genomic_DNA"/>
</dbReference>
<feature type="region of interest" description="Disordered" evidence="1">
    <location>
        <begin position="1"/>
        <end position="21"/>
    </location>
</feature>
<feature type="compositionally biased region" description="Pro residues" evidence="1">
    <location>
        <begin position="92"/>
        <end position="102"/>
    </location>
</feature>
<organism evidence="2 3">
    <name type="scientific">Dokdonella immobilis</name>
    <dbReference type="NCBI Taxonomy" id="578942"/>
    <lineage>
        <taxon>Bacteria</taxon>
        <taxon>Pseudomonadati</taxon>
        <taxon>Pseudomonadota</taxon>
        <taxon>Gammaproteobacteria</taxon>
        <taxon>Lysobacterales</taxon>
        <taxon>Rhodanobacteraceae</taxon>
        <taxon>Dokdonella</taxon>
    </lineage>
</organism>
<evidence type="ECO:0000313" key="3">
    <source>
        <dbReference type="Proteomes" id="UP000198575"/>
    </source>
</evidence>
<accession>A0A1I4X949</accession>
<evidence type="ECO:0000313" key="2">
    <source>
        <dbReference type="EMBL" id="SFN22478.1"/>
    </source>
</evidence>
<feature type="region of interest" description="Disordered" evidence="1">
    <location>
        <begin position="91"/>
        <end position="117"/>
    </location>
</feature>
<dbReference type="STRING" id="578942.SAMN05216289_108122"/>
<name>A0A1I4X949_9GAMM</name>
<evidence type="ECO:0000256" key="1">
    <source>
        <dbReference type="SAM" id="MobiDB-lite"/>
    </source>
</evidence>